<evidence type="ECO:0000313" key="2">
    <source>
        <dbReference type="EMBL" id="QBK85009.1"/>
    </source>
</evidence>
<reference evidence="2" key="1">
    <citation type="journal article" date="2019" name="MBio">
        <title>Virus Genomes from Deep Sea Sediments Expand the Ocean Megavirome and Support Independent Origins of Viral Gigantism.</title>
        <authorList>
            <person name="Backstrom D."/>
            <person name="Yutin N."/>
            <person name="Jorgensen S.L."/>
            <person name="Dharamshi J."/>
            <person name="Homa F."/>
            <person name="Zaremba-Niedwiedzka K."/>
            <person name="Spang A."/>
            <person name="Wolf Y.I."/>
            <person name="Koonin E.V."/>
            <person name="Ettema T.J."/>
        </authorList>
    </citation>
    <scope>NUCLEOTIDE SEQUENCE</scope>
</reference>
<keyword evidence="1" id="KW-0175">Coiled coil</keyword>
<name>A0A481YPH2_9VIRU</name>
<organism evidence="2">
    <name type="scientific">Pithovirus LCDPAC02</name>
    <dbReference type="NCBI Taxonomy" id="2506601"/>
    <lineage>
        <taxon>Viruses</taxon>
        <taxon>Pithoviruses</taxon>
    </lineage>
</organism>
<gene>
    <name evidence="2" type="ORF">LCDPAC02_02080</name>
</gene>
<evidence type="ECO:0000256" key="1">
    <source>
        <dbReference type="SAM" id="Coils"/>
    </source>
</evidence>
<protein>
    <submittedName>
        <fullName evidence="2">Uncharacterized protein</fullName>
    </submittedName>
</protein>
<feature type="coiled-coil region" evidence="1">
    <location>
        <begin position="231"/>
        <end position="258"/>
    </location>
</feature>
<proteinExistence type="predicted"/>
<accession>A0A481YPH2</accession>
<dbReference type="EMBL" id="MK500301">
    <property type="protein sequence ID" value="QBK85009.1"/>
    <property type="molecule type" value="Genomic_DNA"/>
</dbReference>
<sequence length="403" mass="49777">MYIPLDIIKYISELSNVEVFKKLRLLNNKMYRYLSNKDYYIDVNKLNYYLYFENPISLSKFTKIEILNRFKPYILDYENYMQYSQNFNFIEYTRDEKVGILSGLINNLYEKYELKDFIDVYNIYKYELTDVLETISNKSKCFNTKIFEFVFTKIVDEFGIEKILQMDYYNESEIYFPYSYIFKFNDLIKDYIINEKNIKYFNKLLTYKKEIDAYIKREKTIKETVSNFENMIEKHKNNEKYNNAIQDMKDEIEIYKNTEELVDEYNIYKKLVKNYCKLDKYGNYNRNYPYYENITYFTSIIEFYEIIKDLKLYPYELYKTKHASIKFDKKFNKNKDFYLKIINSYEILYIAENIKEYMCADFGKHELQIILIKYSELDKYIKDKKFEELDNIFNILIYYVENF</sequence>